<dbReference type="eggNOG" id="COG0823">
    <property type="taxonomic scope" value="Bacteria"/>
</dbReference>
<accession>A3XMD0</accession>
<dbReference type="Proteomes" id="UP000001601">
    <property type="component" value="Unassembled WGS sequence"/>
</dbReference>
<keyword evidence="1" id="KW-0732">Signal</keyword>
<feature type="signal peptide" evidence="1">
    <location>
        <begin position="1"/>
        <end position="19"/>
    </location>
</feature>
<dbReference type="AlphaFoldDB" id="A3XMD0"/>
<proteinExistence type="predicted"/>
<dbReference type="SUPFAM" id="SSF82171">
    <property type="entry name" value="DPP6 N-terminal domain-like"/>
    <property type="match status" value="1"/>
</dbReference>
<evidence type="ECO:0000313" key="2">
    <source>
        <dbReference type="EMBL" id="EAQ49293.1"/>
    </source>
</evidence>
<reference evidence="2 3" key="1">
    <citation type="journal article" date="2007" name="Nature">
        <title>Light stimulates growth of proteorhodopsin-containing marine Flavobacteria.</title>
        <authorList>
            <person name="Gomez-Consarnau L."/>
            <person name="Gonzalez J.M."/>
            <person name="Coll-Llado M."/>
            <person name="Gourdon P."/>
            <person name="Pascher T."/>
            <person name="Neutze R."/>
            <person name="Pedros-Alio C."/>
            <person name="Pinhassi J."/>
        </authorList>
    </citation>
    <scope>NUCLEOTIDE SEQUENCE [LARGE SCALE GENOMIC DNA]</scope>
    <source>
        <strain evidence="2 3">MED217</strain>
    </source>
</reference>
<dbReference type="PANTHER" id="PTHR36842">
    <property type="entry name" value="PROTEIN TOLB HOMOLOG"/>
    <property type="match status" value="1"/>
</dbReference>
<sequence>MQKIGFILLAFVMSLSLQAQEDTEIFLFEIKTTPTTIEIVSGKNISQNAGYDNQPSFYNEHTLLYSRTQDSLTAIGIYNINKSKTSIFTNEPNSGFFSPQRIPNTETIVAVRQDPEGRQRLAQYDFQTKAFKKLLDSSQVGYFSFYDEHTFIASVLQPNQMDLFLINSEKGTSENIITNSGRSLQKVPNSNSMSYTVENETQNMDLYTLDFSGDEPTSYFVCEMPIGRQDYTWLDENRILVGSGDSLFVYDLFGEPAWTFATSLNSYGLKNITRMTVSPDGKYLAVAAEPVEN</sequence>
<dbReference type="HOGENOM" id="CLU_039282_1_0_10"/>
<comment type="caution">
    <text evidence="2">The sequence shown here is derived from an EMBL/GenBank/DDBJ whole genome shotgun (WGS) entry which is preliminary data.</text>
</comment>
<protein>
    <submittedName>
        <fullName evidence="2">Putative orphan protein putative signal peptide</fullName>
    </submittedName>
</protein>
<dbReference type="EMBL" id="AANC01000005">
    <property type="protein sequence ID" value="EAQ49293.1"/>
    <property type="molecule type" value="Genomic_DNA"/>
</dbReference>
<keyword evidence="3" id="KW-1185">Reference proteome</keyword>
<dbReference type="STRING" id="398720.MED217_07806"/>
<dbReference type="RefSeq" id="WP_009779942.1">
    <property type="nucleotide sequence ID" value="NZ_CH672395.1"/>
</dbReference>
<organism evidence="2 3">
    <name type="scientific">Leeuwenhoekiella blandensis (strain CECT 7118 / CCUG 51940 / KCTC 22103 / MED217)</name>
    <name type="common">Flavobacterium sp. (strain MED217)</name>
    <dbReference type="NCBI Taxonomy" id="398720"/>
    <lineage>
        <taxon>Bacteria</taxon>
        <taxon>Pseudomonadati</taxon>
        <taxon>Bacteroidota</taxon>
        <taxon>Flavobacteriia</taxon>
        <taxon>Flavobacteriales</taxon>
        <taxon>Flavobacteriaceae</taxon>
        <taxon>Leeuwenhoekiella</taxon>
    </lineage>
</organism>
<feature type="chain" id="PRO_5002663726" evidence="1">
    <location>
        <begin position="20"/>
        <end position="293"/>
    </location>
</feature>
<evidence type="ECO:0000256" key="1">
    <source>
        <dbReference type="SAM" id="SignalP"/>
    </source>
</evidence>
<evidence type="ECO:0000313" key="3">
    <source>
        <dbReference type="Proteomes" id="UP000001601"/>
    </source>
</evidence>
<dbReference type="OrthoDB" id="9797498at2"/>
<name>A3XMD0_LEEBM</name>
<gene>
    <name evidence="2" type="ORF">MED217_07806</name>
</gene>